<evidence type="ECO:0000313" key="2">
    <source>
        <dbReference type="Proteomes" id="UP000800040"/>
    </source>
</evidence>
<proteinExistence type="predicted"/>
<accession>A0A6A5K4B3</accession>
<dbReference type="OrthoDB" id="5125733at2759"/>
<reference evidence="1" key="1">
    <citation type="submission" date="2020-01" db="EMBL/GenBank/DDBJ databases">
        <authorList>
            <consortium name="DOE Joint Genome Institute"/>
            <person name="Haridas S."/>
            <person name="Albert R."/>
            <person name="Binder M."/>
            <person name="Bloem J."/>
            <person name="Labutti K."/>
            <person name="Salamov A."/>
            <person name="Andreopoulos B."/>
            <person name="Baker S.E."/>
            <person name="Barry K."/>
            <person name="Bills G."/>
            <person name="Bluhm B.H."/>
            <person name="Cannon C."/>
            <person name="Castanera R."/>
            <person name="Culley D.E."/>
            <person name="Daum C."/>
            <person name="Ezra D."/>
            <person name="Gonzalez J.B."/>
            <person name="Henrissat B."/>
            <person name="Kuo A."/>
            <person name="Liang C."/>
            <person name="Lipzen A."/>
            <person name="Lutzoni F."/>
            <person name="Magnuson J."/>
            <person name="Mondo S."/>
            <person name="Nolan M."/>
            <person name="Ohm R."/>
            <person name="Pangilinan J."/>
            <person name="Park H.-J."/>
            <person name="Ramirez L."/>
            <person name="Alfaro M."/>
            <person name="Sun H."/>
            <person name="Tritt A."/>
            <person name="Yoshinaga Y."/>
            <person name="Zwiers L.-H."/>
            <person name="Turgeon B.G."/>
            <person name="Goodwin S.B."/>
            <person name="Spatafora J.W."/>
            <person name="Crous P.W."/>
            <person name="Grigoriev I.V."/>
        </authorList>
    </citation>
    <scope>NUCLEOTIDE SEQUENCE</scope>
    <source>
        <strain evidence="1">P77</strain>
    </source>
</reference>
<organism evidence="1 2">
    <name type="scientific">Decorospora gaudefroyi</name>
    <dbReference type="NCBI Taxonomy" id="184978"/>
    <lineage>
        <taxon>Eukaryota</taxon>
        <taxon>Fungi</taxon>
        <taxon>Dikarya</taxon>
        <taxon>Ascomycota</taxon>
        <taxon>Pezizomycotina</taxon>
        <taxon>Dothideomycetes</taxon>
        <taxon>Pleosporomycetidae</taxon>
        <taxon>Pleosporales</taxon>
        <taxon>Pleosporineae</taxon>
        <taxon>Pleosporaceae</taxon>
        <taxon>Decorospora</taxon>
    </lineage>
</organism>
<name>A0A6A5K4B3_9PLEO</name>
<feature type="non-terminal residue" evidence="1">
    <location>
        <position position="1"/>
    </location>
</feature>
<keyword evidence="2" id="KW-1185">Reference proteome</keyword>
<evidence type="ECO:0008006" key="3">
    <source>
        <dbReference type="Google" id="ProtNLM"/>
    </source>
</evidence>
<dbReference type="EMBL" id="ML975453">
    <property type="protein sequence ID" value="KAF1829294.1"/>
    <property type="molecule type" value="Genomic_DNA"/>
</dbReference>
<dbReference type="PANTHER" id="PTHR33112">
    <property type="entry name" value="DOMAIN PROTEIN, PUTATIVE-RELATED"/>
    <property type="match status" value="1"/>
</dbReference>
<protein>
    <recommendedName>
        <fullName evidence="3">Heterokaryon incompatibility domain-containing protein</fullName>
    </recommendedName>
</protein>
<feature type="non-terminal residue" evidence="1">
    <location>
        <position position="94"/>
    </location>
</feature>
<gene>
    <name evidence="1" type="ORF">BDW02DRAFT_485652</name>
</gene>
<dbReference type="PANTHER" id="PTHR33112:SF16">
    <property type="entry name" value="HETEROKARYON INCOMPATIBILITY DOMAIN-CONTAINING PROTEIN"/>
    <property type="match status" value="1"/>
</dbReference>
<dbReference type="Proteomes" id="UP000800040">
    <property type="component" value="Unassembled WGS sequence"/>
</dbReference>
<dbReference type="AlphaFoldDB" id="A0A6A5K4B3"/>
<sequence length="94" mass="10863">WFGLIEEYTAREMTYPTDKLPALSGVVSALQCSIGDICLAGIWKSWFLEGLLWRLQHPDWDSYVVLPKKPYRVESWRAPSWSWAALEGVVLYTL</sequence>
<evidence type="ECO:0000313" key="1">
    <source>
        <dbReference type="EMBL" id="KAF1829294.1"/>
    </source>
</evidence>